<reference evidence="7 8" key="1">
    <citation type="journal article" date="2013" name="Antonie Van Leeuwenhoek">
        <title>Dongia rigui sp. nov., isolated from freshwater of a large wetland in Korea.</title>
        <authorList>
            <person name="Baik K.S."/>
            <person name="Hwang Y.M."/>
            <person name="Choi J.S."/>
            <person name="Kwon J."/>
            <person name="Seong C.N."/>
        </authorList>
    </citation>
    <scope>NUCLEOTIDE SEQUENCE [LARGE SCALE GENOMIC DNA]</scope>
    <source>
        <strain evidence="7 8">04SU4-P</strain>
    </source>
</reference>
<keyword evidence="4 6" id="KW-1133">Transmembrane helix</keyword>
<feature type="transmembrane region" description="Helical" evidence="6">
    <location>
        <begin position="196"/>
        <end position="214"/>
    </location>
</feature>
<dbReference type="EMBL" id="JAXCLX010000003">
    <property type="protein sequence ID" value="MDY0873985.1"/>
    <property type="molecule type" value="Genomic_DNA"/>
</dbReference>
<dbReference type="PANTHER" id="PTHR47089">
    <property type="entry name" value="ABC TRANSPORTER, PERMEASE PROTEIN"/>
    <property type="match status" value="1"/>
</dbReference>
<evidence type="ECO:0000256" key="2">
    <source>
        <dbReference type="ARBA" id="ARBA00022475"/>
    </source>
</evidence>
<feature type="transmembrane region" description="Helical" evidence="6">
    <location>
        <begin position="278"/>
        <end position="310"/>
    </location>
</feature>
<feature type="transmembrane region" description="Helical" evidence="6">
    <location>
        <begin position="65"/>
        <end position="83"/>
    </location>
</feature>
<sequence>MRLEPRAETPWIIWLGAPLAAVAVSLVLAALLVLWSGADPFGVFGLVIRGALGSQFALFETLTRATPLIFTGLAAAVAFRARLWNIGAEAQLYGGAVMAALLGTGLLPLPGPILVPLLLIAGAVAGALLLLGPTLMKTRFGVDEVVTTLLLNFIILLFVSFLLEGPFKDPMGMGWPQSRKVIEAAHLPKLIQGKRLHLGFLIACAMACVVWFINTKTIHGYEMKAVGFNARAARFAGMKVDHVMVKVALLSGGLAALAGVSEVIGLKGNLTLDLSPGFGYAGIVVAMLAMLHPLGVVAASIFVAAMFVGADAMSRQAGVPSYIAQVMVATALLTMVVAMLFTRFRLKWR</sequence>
<name>A0ABU5E337_9PROT</name>
<feature type="transmembrane region" description="Helical" evidence="6">
    <location>
        <begin position="113"/>
        <end position="133"/>
    </location>
</feature>
<comment type="caution">
    <text evidence="7">The sequence shown here is derived from an EMBL/GenBank/DDBJ whole genome shotgun (WGS) entry which is preliminary data.</text>
</comment>
<dbReference type="CDD" id="cd06580">
    <property type="entry name" value="TM_PBP1_transp_TpRbsC_like"/>
    <property type="match status" value="1"/>
</dbReference>
<proteinExistence type="predicted"/>
<keyword evidence="5 6" id="KW-0472">Membrane</keyword>
<gene>
    <name evidence="7" type="ORF">SMD31_18735</name>
</gene>
<dbReference type="Proteomes" id="UP001271769">
    <property type="component" value="Unassembled WGS sequence"/>
</dbReference>
<dbReference type="Pfam" id="PF02653">
    <property type="entry name" value="BPD_transp_2"/>
    <property type="match status" value="1"/>
</dbReference>
<feature type="transmembrane region" description="Helical" evidence="6">
    <location>
        <begin position="243"/>
        <end position="266"/>
    </location>
</feature>
<evidence type="ECO:0000256" key="1">
    <source>
        <dbReference type="ARBA" id="ARBA00004651"/>
    </source>
</evidence>
<evidence type="ECO:0000256" key="4">
    <source>
        <dbReference type="ARBA" id="ARBA00022989"/>
    </source>
</evidence>
<comment type="subcellular location">
    <subcellularLocation>
        <location evidence="1">Cell membrane</location>
        <topology evidence="1">Multi-pass membrane protein</topology>
    </subcellularLocation>
</comment>
<evidence type="ECO:0000256" key="6">
    <source>
        <dbReference type="SAM" id="Phobius"/>
    </source>
</evidence>
<dbReference type="PANTHER" id="PTHR47089:SF1">
    <property type="entry name" value="GUANOSINE ABC TRANSPORTER PERMEASE PROTEIN NUPP"/>
    <property type="match status" value="1"/>
</dbReference>
<keyword evidence="3 6" id="KW-0812">Transmembrane</keyword>
<evidence type="ECO:0000256" key="3">
    <source>
        <dbReference type="ARBA" id="ARBA00022692"/>
    </source>
</evidence>
<dbReference type="InterPro" id="IPR001851">
    <property type="entry name" value="ABC_transp_permease"/>
</dbReference>
<evidence type="ECO:0000313" key="8">
    <source>
        <dbReference type="Proteomes" id="UP001271769"/>
    </source>
</evidence>
<feature type="transmembrane region" description="Helical" evidence="6">
    <location>
        <begin position="90"/>
        <end position="107"/>
    </location>
</feature>
<dbReference type="RefSeq" id="WP_320502452.1">
    <property type="nucleotide sequence ID" value="NZ_JAXCLX010000003.1"/>
</dbReference>
<evidence type="ECO:0000313" key="7">
    <source>
        <dbReference type="EMBL" id="MDY0873985.1"/>
    </source>
</evidence>
<feature type="transmembrane region" description="Helical" evidence="6">
    <location>
        <begin position="145"/>
        <end position="163"/>
    </location>
</feature>
<feature type="transmembrane region" description="Helical" evidence="6">
    <location>
        <begin position="322"/>
        <end position="341"/>
    </location>
</feature>
<accession>A0ABU5E337</accession>
<protein>
    <submittedName>
        <fullName evidence="7">ABC transporter permease</fullName>
    </submittedName>
</protein>
<keyword evidence="2" id="KW-1003">Cell membrane</keyword>
<keyword evidence="8" id="KW-1185">Reference proteome</keyword>
<organism evidence="7 8">
    <name type="scientific">Dongia rigui</name>
    <dbReference type="NCBI Taxonomy" id="940149"/>
    <lineage>
        <taxon>Bacteria</taxon>
        <taxon>Pseudomonadati</taxon>
        <taxon>Pseudomonadota</taxon>
        <taxon>Alphaproteobacteria</taxon>
        <taxon>Rhodospirillales</taxon>
        <taxon>Dongiaceae</taxon>
        <taxon>Dongia</taxon>
    </lineage>
</organism>
<feature type="transmembrane region" description="Helical" evidence="6">
    <location>
        <begin position="12"/>
        <end position="34"/>
    </location>
</feature>
<evidence type="ECO:0000256" key="5">
    <source>
        <dbReference type="ARBA" id="ARBA00023136"/>
    </source>
</evidence>